<sequence>MTDVHGLLARATSRVEVRPGDARTGSTFERIEADGARWFVKRLSPRSDWVMRVTGDHVHRPYLVWRAGIMAAAPACIDPAVVGMAVEGEGDDAVLTVVMRDVGEHLVPEGDAPVPLEQHARFLAHLAALSAAFWGWTDGIGGLTSMAERIRFFAPATIAPELLVDDVPGPIAAADVGWRALPDRAPELARIAAEVWARPELVTGPLGTTPSTFLHGDWKMGNLGSHPDGRTILLDWAYPGAGPVCWDLCWYLALNRQRLPESKEAAIERCRSELEAAGIPTGNWWDRQLDLCVVAIMAAFGWEKALGDDAELGWWADRVAAAVHRQGLA</sequence>
<evidence type="ECO:0000313" key="1">
    <source>
        <dbReference type="EMBL" id="NYJ04058.1"/>
    </source>
</evidence>
<dbReference type="EMBL" id="JACBZT010000001">
    <property type="protein sequence ID" value="NYJ04058.1"/>
    <property type="molecule type" value="Genomic_DNA"/>
</dbReference>
<evidence type="ECO:0000313" key="2">
    <source>
        <dbReference type="Proteomes" id="UP000541969"/>
    </source>
</evidence>
<protein>
    <recommendedName>
        <fullName evidence="3">Phosphotransferase enzyme family protein</fullName>
    </recommendedName>
</protein>
<dbReference type="RefSeq" id="WP_179714826.1">
    <property type="nucleotide sequence ID" value="NZ_JACBZT010000001.1"/>
</dbReference>
<dbReference type="InterPro" id="IPR011009">
    <property type="entry name" value="Kinase-like_dom_sf"/>
</dbReference>
<organism evidence="1 2">
    <name type="scientific">Petropleomorpha daqingensis</name>
    <dbReference type="NCBI Taxonomy" id="2026353"/>
    <lineage>
        <taxon>Bacteria</taxon>
        <taxon>Bacillati</taxon>
        <taxon>Actinomycetota</taxon>
        <taxon>Actinomycetes</taxon>
        <taxon>Geodermatophilales</taxon>
        <taxon>Geodermatophilaceae</taxon>
        <taxon>Petropleomorpha</taxon>
    </lineage>
</organism>
<reference evidence="1 2" key="1">
    <citation type="submission" date="2020-07" db="EMBL/GenBank/DDBJ databases">
        <title>Sequencing the genomes of 1000 actinobacteria strains.</title>
        <authorList>
            <person name="Klenk H.-P."/>
        </authorList>
    </citation>
    <scope>NUCLEOTIDE SEQUENCE [LARGE SCALE GENOMIC DNA]</scope>
    <source>
        <strain evidence="1 2">DSM 104001</strain>
    </source>
</reference>
<dbReference type="Proteomes" id="UP000541969">
    <property type="component" value="Unassembled WGS sequence"/>
</dbReference>
<dbReference type="Gene3D" id="3.90.1200.10">
    <property type="match status" value="1"/>
</dbReference>
<evidence type="ECO:0008006" key="3">
    <source>
        <dbReference type="Google" id="ProtNLM"/>
    </source>
</evidence>
<gene>
    <name evidence="1" type="ORF">GGQ55_000336</name>
</gene>
<name>A0A853CCC7_9ACTN</name>
<proteinExistence type="predicted"/>
<accession>A0A853CCC7</accession>
<comment type="caution">
    <text evidence="1">The sequence shown here is derived from an EMBL/GenBank/DDBJ whole genome shotgun (WGS) entry which is preliminary data.</text>
</comment>
<dbReference type="AlphaFoldDB" id="A0A853CCC7"/>
<keyword evidence="2" id="KW-1185">Reference proteome</keyword>
<dbReference type="SUPFAM" id="SSF56112">
    <property type="entry name" value="Protein kinase-like (PK-like)"/>
    <property type="match status" value="1"/>
</dbReference>